<accession>A0A229UV36</accession>
<dbReference type="PROSITE" id="PS51257">
    <property type="entry name" value="PROKAR_LIPOPROTEIN"/>
    <property type="match status" value="1"/>
</dbReference>
<evidence type="ECO:0000256" key="2">
    <source>
        <dbReference type="SAM" id="SignalP"/>
    </source>
</evidence>
<keyword evidence="4" id="KW-1185">Reference proteome</keyword>
<evidence type="ECO:0000313" key="4">
    <source>
        <dbReference type="Proteomes" id="UP000215509"/>
    </source>
</evidence>
<dbReference type="AlphaFoldDB" id="A0A229UV36"/>
<name>A0A229UV36_9BACL</name>
<dbReference type="SUPFAM" id="SSF51004">
    <property type="entry name" value="C-terminal (heme d1) domain of cytochrome cd1-nitrite reductase"/>
    <property type="match status" value="1"/>
</dbReference>
<protein>
    <submittedName>
        <fullName evidence="3">Uncharacterized protein</fullName>
    </submittedName>
</protein>
<feature type="chain" id="PRO_5039485883" evidence="2">
    <location>
        <begin position="20"/>
        <end position="391"/>
    </location>
</feature>
<evidence type="ECO:0000256" key="1">
    <source>
        <dbReference type="SAM" id="MobiDB-lite"/>
    </source>
</evidence>
<dbReference type="OrthoDB" id="9772095at2"/>
<dbReference type="RefSeq" id="WP_094014026.1">
    <property type="nucleotide sequence ID" value="NZ_NMQW01000008.1"/>
</dbReference>
<dbReference type="InterPro" id="IPR011048">
    <property type="entry name" value="Haem_d1_sf"/>
</dbReference>
<organism evidence="3 4">
    <name type="scientific">Paenibacillus rigui</name>
    <dbReference type="NCBI Taxonomy" id="554312"/>
    <lineage>
        <taxon>Bacteria</taxon>
        <taxon>Bacillati</taxon>
        <taxon>Bacillota</taxon>
        <taxon>Bacilli</taxon>
        <taxon>Bacillales</taxon>
        <taxon>Paenibacillaceae</taxon>
        <taxon>Paenibacillus</taxon>
    </lineage>
</organism>
<feature type="region of interest" description="Disordered" evidence="1">
    <location>
        <begin position="27"/>
        <end position="70"/>
    </location>
</feature>
<feature type="compositionally biased region" description="Polar residues" evidence="1">
    <location>
        <begin position="32"/>
        <end position="41"/>
    </location>
</feature>
<sequence length="391" mass="41659">MKRAIILLALIGSISLASAGCQQAPAGLSVSAGDQGTPSSTGSPKQNQSQGQNQGQAPDQQSRKSLQGKGFTQEEAGIKLRVDMPELQAFLQQAKAGPIVPALLQDAVPQGLALVEDKQWILISHYRTGGKSSLLSVIDAGSGKLVKVVELYTNATTPYNGHAGGIAASPKHVWVSSGEEVSILNIDDIQKAEDGGRLVFQGSVRSDTRASFAAYADGILWIGEFAHGKDYPTKESHYATNRDDKQHKAWAEGYRLDAATDLPPGAASDAKGQQPTPNYILSLPDNVQGMYVGKDSIRLSQSYGRNNASTLLTFKNSLAEKPHASVSLNSAVIPMWFLDSKNRTGSMELPPMSEGIAESEGSLYILFESGAAPYRSSSSYALDRLQIIPAK</sequence>
<reference evidence="3 4" key="1">
    <citation type="submission" date="2017-07" db="EMBL/GenBank/DDBJ databases">
        <title>Genome sequencing and assembly of Paenibacillus rigui.</title>
        <authorList>
            <person name="Mayilraj S."/>
        </authorList>
    </citation>
    <scope>NUCLEOTIDE SEQUENCE [LARGE SCALE GENOMIC DNA]</scope>
    <source>
        <strain evidence="3 4">JCM 16352</strain>
    </source>
</reference>
<comment type="caution">
    <text evidence="3">The sequence shown here is derived from an EMBL/GenBank/DDBJ whole genome shotgun (WGS) entry which is preliminary data.</text>
</comment>
<proteinExistence type="predicted"/>
<keyword evidence="2" id="KW-0732">Signal</keyword>
<evidence type="ECO:0000313" key="3">
    <source>
        <dbReference type="EMBL" id="OXM87278.1"/>
    </source>
</evidence>
<feature type="compositionally biased region" description="Low complexity" evidence="1">
    <location>
        <begin position="42"/>
        <end position="60"/>
    </location>
</feature>
<dbReference type="EMBL" id="NMQW01000008">
    <property type="protein sequence ID" value="OXM87278.1"/>
    <property type="molecule type" value="Genomic_DNA"/>
</dbReference>
<dbReference type="Proteomes" id="UP000215509">
    <property type="component" value="Unassembled WGS sequence"/>
</dbReference>
<gene>
    <name evidence="3" type="ORF">CF651_06475</name>
</gene>
<feature type="signal peptide" evidence="2">
    <location>
        <begin position="1"/>
        <end position="19"/>
    </location>
</feature>